<dbReference type="InterPro" id="IPR050986">
    <property type="entry name" value="GutQ/KpsF_isomerases"/>
</dbReference>
<keyword evidence="5" id="KW-0479">Metal-binding</keyword>
<dbReference type="InterPro" id="IPR046348">
    <property type="entry name" value="SIS_dom_sf"/>
</dbReference>
<dbReference type="InterPro" id="IPR001347">
    <property type="entry name" value="SIS_dom"/>
</dbReference>
<evidence type="ECO:0000259" key="8">
    <source>
        <dbReference type="PROSITE" id="PS51371"/>
    </source>
</evidence>
<feature type="domain" description="SIS" evidence="9">
    <location>
        <begin position="45"/>
        <end position="188"/>
    </location>
</feature>
<accession>A0A4P7HP98</accession>
<sequence length="329" mass="34560">MSSELRAAHFPASFSATGTAARVLRQEGEALSRFAESLPVDFDAAVEKILATTGRIIVSGMGKSGHIGRKIAATLASTGTPSFFVHPAEASHGDLGMVTPSDICILISNSGETAELSDLIAHCARFSVTLIGISKRPDSTLMRAADLRLTLPDLPEVCSIGMAPTTSTTLTLGLGDALAVALMEARGFQSDEFHVFHPGGKLGARLSRVIQLMHGPAKLPLARIDTPMSEAILEMSAHGFGIVGVTDAAGRLHGVISDGDLRRNMVGLIERQAGQVCTRQPVTVTPETLAAEALAIMNAHKISALFAVDHDERPVGILHIHDCLRAGIA</sequence>
<evidence type="ECO:0000256" key="1">
    <source>
        <dbReference type="ARBA" id="ARBA00008165"/>
    </source>
</evidence>
<proteinExistence type="inferred from homology"/>
<dbReference type="PIRSF" id="PIRSF004692">
    <property type="entry name" value="KdsD_KpsF"/>
    <property type="match status" value="1"/>
</dbReference>
<feature type="site" description="Catalytically relevant" evidence="6">
    <location>
        <position position="115"/>
    </location>
</feature>
<dbReference type="GO" id="GO:0019146">
    <property type="term" value="F:arabinose-5-phosphate isomerase activity"/>
    <property type="evidence" value="ECO:0007669"/>
    <property type="project" value="UniProtKB-ARBA"/>
</dbReference>
<dbReference type="RefSeq" id="WP_135314430.1">
    <property type="nucleotide sequence ID" value="NZ_CP038439.1"/>
</dbReference>
<feature type="site" description="Catalytically relevant" evidence="6">
    <location>
        <position position="63"/>
    </location>
</feature>
<dbReference type="InterPro" id="IPR004800">
    <property type="entry name" value="KdsD/KpsF-type"/>
</dbReference>
<evidence type="ECO:0000259" key="9">
    <source>
        <dbReference type="PROSITE" id="PS51464"/>
    </source>
</evidence>
<evidence type="ECO:0000256" key="6">
    <source>
        <dbReference type="PIRSR" id="PIRSR004692-3"/>
    </source>
</evidence>
<dbReference type="CDD" id="cd04604">
    <property type="entry name" value="CBS_pair_SIS_assoc"/>
    <property type="match status" value="1"/>
</dbReference>
<feature type="site" description="Catalytically relevant" evidence="6">
    <location>
        <position position="197"/>
    </location>
</feature>
<dbReference type="SUPFAM" id="SSF53697">
    <property type="entry name" value="SIS domain"/>
    <property type="match status" value="1"/>
</dbReference>
<dbReference type="Gene3D" id="3.40.50.10490">
    <property type="entry name" value="Glucose-6-phosphate isomerase like protein, domain 1"/>
    <property type="match status" value="1"/>
</dbReference>
<organism evidence="10 11">
    <name type="scientific">Paracoccus liaowanqingii</name>
    <dbReference type="NCBI Taxonomy" id="2560053"/>
    <lineage>
        <taxon>Bacteria</taxon>
        <taxon>Pseudomonadati</taxon>
        <taxon>Pseudomonadota</taxon>
        <taxon>Alphaproteobacteria</taxon>
        <taxon>Rhodobacterales</taxon>
        <taxon>Paracoccaceae</taxon>
        <taxon>Paracoccus</taxon>
    </lineage>
</organism>
<keyword evidence="3 7" id="KW-0129">CBS domain</keyword>
<feature type="domain" description="CBS" evidence="8">
    <location>
        <begin position="213"/>
        <end position="271"/>
    </location>
</feature>
<dbReference type="FunFam" id="3.40.50.10490:FF:000011">
    <property type="entry name" value="Arabinose 5-phosphate isomerase"/>
    <property type="match status" value="1"/>
</dbReference>
<keyword evidence="10" id="KW-0413">Isomerase</keyword>
<dbReference type="PROSITE" id="PS51371">
    <property type="entry name" value="CBS"/>
    <property type="match status" value="2"/>
</dbReference>
<evidence type="ECO:0000256" key="7">
    <source>
        <dbReference type="PROSITE-ProRule" id="PRU00703"/>
    </source>
</evidence>
<feature type="binding site" evidence="5">
    <location>
        <position position="86"/>
    </location>
    <ligand>
        <name>Zn(2+)</name>
        <dbReference type="ChEBI" id="CHEBI:29105"/>
    </ligand>
</feature>
<dbReference type="KEGG" id="plia:E4191_10400"/>
<feature type="domain" description="CBS" evidence="8">
    <location>
        <begin position="277"/>
        <end position="329"/>
    </location>
</feature>
<dbReference type="NCBIfam" id="TIGR00393">
    <property type="entry name" value="kpsF"/>
    <property type="match status" value="1"/>
</dbReference>
<evidence type="ECO:0000256" key="2">
    <source>
        <dbReference type="ARBA" id="ARBA00022737"/>
    </source>
</evidence>
<keyword evidence="5" id="KW-0862">Zinc</keyword>
<dbReference type="Pfam" id="PF00571">
    <property type="entry name" value="CBS"/>
    <property type="match status" value="2"/>
</dbReference>
<dbReference type="GO" id="GO:0097367">
    <property type="term" value="F:carbohydrate derivative binding"/>
    <property type="evidence" value="ECO:0007669"/>
    <property type="project" value="InterPro"/>
</dbReference>
<evidence type="ECO:0000313" key="11">
    <source>
        <dbReference type="Proteomes" id="UP000296374"/>
    </source>
</evidence>
<dbReference type="Proteomes" id="UP000296374">
    <property type="component" value="Chromosome"/>
</dbReference>
<dbReference type="InterPro" id="IPR046342">
    <property type="entry name" value="CBS_dom_sf"/>
</dbReference>
<dbReference type="CDD" id="cd05014">
    <property type="entry name" value="SIS_Kpsf"/>
    <property type="match status" value="1"/>
</dbReference>
<gene>
    <name evidence="10" type="ORF">E4191_10400</name>
</gene>
<evidence type="ECO:0000256" key="4">
    <source>
        <dbReference type="PIRNR" id="PIRNR004692"/>
    </source>
</evidence>
<dbReference type="PANTHER" id="PTHR42745">
    <property type="match status" value="1"/>
</dbReference>
<dbReference type="AlphaFoldDB" id="A0A4P7HP98"/>
<dbReference type="GO" id="GO:0005975">
    <property type="term" value="P:carbohydrate metabolic process"/>
    <property type="evidence" value="ECO:0007669"/>
    <property type="project" value="InterPro"/>
</dbReference>
<comment type="similarity">
    <text evidence="1 4">Belongs to the SIS family. GutQ/KpsF subfamily.</text>
</comment>
<evidence type="ECO:0000256" key="3">
    <source>
        <dbReference type="ARBA" id="ARBA00023122"/>
    </source>
</evidence>
<dbReference type="GO" id="GO:0046872">
    <property type="term" value="F:metal ion binding"/>
    <property type="evidence" value="ECO:0007669"/>
    <property type="project" value="UniProtKB-KW"/>
</dbReference>
<protein>
    <submittedName>
        <fullName evidence="10">KpsF/GutQ family sugar-phosphate isomerase</fullName>
    </submittedName>
</protein>
<dbReference type="PANTHER" id="PTHR42745:SF1">
    <property type="entry name" value="ARABINOSE 5-PHOSPHATE ISOMERASE KDSD"/>
    <property type="match status" value="1"/>
</dbReference>
<name>A0A4P7HP98_9RHOB</name>
<evidence type="ECO:0000256" key="5">
    <source>
        <dbReference type="PIRSR" id="PIRSR004692-2"/>
    </source>
</evidence>
<dbReference type="Pfam" id="PF01380">
    <property type="entry name" value="SIS"/>
    <property type="match status" value="1"/>
</dbReference>
<dbReference type="InterPro" id="IPR035474">
    <property type="entry name" value="SIS_Kpsf"/>
</dbReference>
<evidence type="ECO:0000313" key="10">
    <source>
        <dbReference type="EMBL" id="QBX36168.1"/>
    </source>
</evidence>
<dbReference type="InterPro" id="IPR000644">
    <property type="entry name" value="CBS_dom"/>
</dbReference>
<dbReference type="EMBL" id="CP038439">
    <property type="protein sequence ID" value="QBX36168.1"/>
    <property type="molecule type" value="Genomic_DNA"/>
</dbReference>
<dbReference type="SMART" id="SM00116">
    <property type="entry name" value="CBS"/>
    <property type="match status" value="2"/>
</dbReference>
<dbReference type="GO" id="GO:1901135">
    <property type="term" value="P:carbohydrate derivative metabolic process"/>
    <property type="evidence" value="ECO:0007669"/>
    <property type="project" value="InterPro"/>
</dbReference>
<dbReference type="PROSITE" id="PS51464">
    <property type="entry name" value="SIS"/>
    <property type="match status" value="1"/>
</dbReference>
<dbReference type="Gene3D" id="3.10.580.10">
    <property type="entry name" value="CBS-domain"/>
    <property type="match status" value="1"/>
</dbReference>
<keyword evidence="2" id="KW-0677">Repeat</keyword>
<feature type="site" description="Catalytically relevant" evidence="6">
    <location>
        <position position="156"/>
    </location>
</feature>
<reference evidence="11" key="1">
    <citation type="submission" date="2019-03" db="EMBL/GenBank/DDBJ databases">
        <authorList>
            <person name="Li J."/>
        </authorList>
    </citation>
    <scope>NUCLEOTIDE SEQUENCE [LARGE SCALE GENOMIC DNA]</scope>
    <source>
        <strain evidence="11">2251</strain>
    </source>
</reference>